<dbReference type="Proteomes" id="UP000694005">
    <property type="component" value="Chromosome A07"/>
</dbReference>
<organism evidence="2 3">
    <name type="scientific">Brassica campestris</name>
    <name type="common">Field mustard</name>
    <dbReference type="NCBI Taxonomy" id="3711"/>
    <lineage>
        <taxon>Eukaryota</taxon>
        <taxon>Viridiplantae</taxon>
        <taxon>Streptophyta</taxon>
        <taxon>Embryophyta</taxon>
        <taxon>Tracheophyta</taxon>
        <taxon>Spermatophyta</taxon>
        <taxon>Magnoliopsida</taxon>
        <taxon>eudicotyledons</taxon>
        <taxon>Gunneridae</taxon>
        <taxon>Pentapetalae</taxon>
        <taxon>rosids</taxon>
        <taxon>malvids</taxon>
        <taxon>Brassicales</taxon>
        <taxon>Brassicaceae</taxon>
        <taxon>Brassiceae</taxon>
        <taxon>Brassica</taxon>
    </lineage>
</organism>
<sequence>MTFPFVFVAENFLAFVYLVYACNFKCLCTPFLCKWCMDIYTSMYVL</sequence>
<dbReference type="Gramene" id="A07p15110.2_BraZ1">
    <property type="protein sequence ID" value="A07p15110.2_BraZ1.CDS.1"/>
    <property type="gene ID" value="A07g15110.2_BraZ1"/>
</dbReference>
<name>A0A8D9M7N2_BRACM</name>
<evidence type="ECO:0000313" key="3">
    <source>
        <dbReference type="Proteomes" id="UP000694005"/>
    </source>
</evidence>
<reference evidence="2 3" key="1">
    <citation type="submission" date="2021-07" db="EMBL/GenBank/DDBJ databases">
        <authorList>
            <consortium name="Genoscope - CEA"/>
            <person name="William W."/>
        </authorList>
    </citation>
    <scope>NUCLEOTIDE SEQUENCE [LARGE SCALE GENOMIC DNA]</scope>
</reference>
<protein>
    <submittedName>
        <fullName evidence="2">Uncharacterized protein</fullName>
    </submittedName>
</protein>
<dbReference type="EMBL" id="LS974623">
    <property type="protein sequence ID" value="CAG7901867.1"/>
    <property type="molecule type" value="Genomic_DNA"/>
</dbReference>
<evidence type="ECO:0000256" key="1">
    <source>
        <dbReference type="SAM" id="Phobius"/>
    </source>
</evidence>
<proteinExistence type="predicted"/>
<gene>
    <name evidence="2" type="ORF">BRAPAZ1V2_A07P15110.2</name>
</gene>
<accession>A0A8D9M7N2</accession>
<keyword evidence="1" id="KW-0472">Membrane</keyword>
<dbReference type="AlphaFoldDB" id="A0A8D9M7N2"/>
<keyword evidence="1" id="KW-0812">Transmembrane</keyword>
<keyword evidence="1" id="KW-1133">Transmembrane helix</keyword>
<evidence type="ECO:0000313" key="2">
    <source>
        <dbReference type="EMBL" id="CAG7901867.1"/>
    </source>
</evidence>
<feature type="transmembrane region" description="Helical" evidence="1">
    <location>
        <begin position="12"/>
        <end position="33"/>
    </location>
</feature>
<feature type="non-terminal residue" evidence="2">
    <location>
        <position position="46"/>
    </location>
</feature>